<feature type="region of interest" description="Disordered" evidence="8">
    <location>
        <begin position="1"/>
        <end position="44"/>
    </location>
</feature>
<evidence type="ECO:0000256" key="7">
    <source>
        <dbReference type="ARBA" id="ARBA00048421"/>
    </source>
</evidence>
<dbReference type="Proteomes" id="UP001501196">
    <property type="component" value="Unassembled WGS sequence"/>
</dbReference>
<comment type="similarity">
    <text evidence="2">Belongs to the bacterial phospholipase C family.</text>
</comment>
<evidence type="ECO:0000256" key="2">
    <source>
        <dbReference type="ARBA" id="ARBA00009717"/>
    </source>
</evidence>
<gene>
    <name evidence="9" type="ORF">GCM10009819_05220</name>
</gene>
<evidence type="ECO:0000256" key="4">
    <source>
        <dbReference type="ARBA" id="ARBA00022512"/>
    </source>
</evidence>
<feature type="compositionally biased region" description="Basic and acidic residues" evidence="8">
    <location>
        <begin position="554"/>
        <end position="563"/>
    </location>
</feature>
<protein>
    <recommendedName>
        <fullName evidence="3">phospholipase C</fullName>
        <ecNumber evidence="3">3.1.4.3</ecNumber>
    </recommendedName>
</protein>
<evidence type="ECO:0000256" key="1">
    <source>
        <dbReference type="ARBA" id="ARBA00004191"/>
    </source>
</evidence>
<name>A0ABP5FEU8_9MICO</name>
<evidence type="ECO:0000313" key="9">
    <source>
        <dbReference type="EMBL" id="GAA2025189.1"/>
    </source>
</evidence>
<dbReference type="RefSeq" id="WP_344369235.1">
    <property type="nucleotide sequence ID" value="NZ_BAAAPW010000001.1"/>
</dbReference>
<dbReference type="PANTHER" id="PTHR31956:SF1">
    <property type="entry name" value="NON-SPECIFIC PHOSPHOLIPASE C1"/>
    <property type="match status" value="1"/>
</dbReference>
<keyword evidence="10" id="KW-1185">Reference proteome</keyword>
<keyword evidence="4" id="KW-0964">Secreted</keyword>
<comment type="subcellular location">
    <subcellularLocation>
        <location evidence="1">Secreted</location>
        <location evidence="1">Cell wall</location>
    </subcellularLocation>
</comment>
<evidence type="ECO:0000313" key="10">
    <source>
        <dbReference type="Proteomes" id="UP001501196"/>
    </source>
</evidence>
<evidence type="ECO:0000256" key="5">
    <source>
        <dbReference type="ARBA" id="ARBA00022801"/>
    </source>
</evidence>
<feature type="region of interest" description="Disordered" evidence="8">
    <location>
        <begin position="531"/>
        <end position="567"/>
    </location>
</feature>
<dbReference type="Gene3D" id="3.40.720.10">
    <property type="entry name" value="Alkaline Phosphatase, subunit A"/>
    <property type="match status" value="2"/>
</dbReference>
<keyword evidence="4" id="KW-0134">Cell wall</keyword>
<dbReference type="Pfam" id="PF10518">
    <property type="entry name" value="TAT_signal"/>
    <property type="match status" value="1"/>
</dbReference>
<comment type="catalytic activity">
    <reaction evidence="7">
        <text>a 1,2-diacyl-sn-glycero-3-phosphocholine + H2O = phosphocholine + a 1,2-diacyl-sn-glycerol + H(+)</text>
        <dbReference type="Rhea" id="RHEA:10604"/>
        <dbReference type="ChEBI" id="CHEBI:15377"/>
        <dbReference type="ChEBI" id="CHEBI:15378"/>
        <dbReference type="ChEBI" id="CHEBI:17815"/>
        <dbReference type="ChEBI" id="CHEBI:57643"/>
        <dbReference type="ChEBI" id="CHEBI:295975"/>
        <dbReference type="EC" id="3.1.4.3"/>
    </reaction>
    <physiologicalReaction direction="left-to-right" evidence="7">
        <dbReference type="Rhea" id="RHEA:10605"/>
    </physiologicalReaction>
</comment>
<dbReference type="Pfam" id="PF04185">
    <property type="entry name" value="Phosphoesterase"/>
    <property type="match status" value="1"/>
</dbReference>
<dbReference type="InterPro" id="IPR019546">
    <property type="entry name" value="TAT_signal_bac_arc"/>
</dbReference>
<dbReference type="EMBL" id="BAAAPW010000001">
    <property type="protein sequence ID" value="GAA2025189.1"/>
    <property type="molecule type" value="Genomic_DNA"/>
</dbReference>
<dbReference type="EC" id="3.1.4.3" evidence="3"/>
<comment type="caution">
    <text evidence="9">The sequence shown here is derived from an EMBL/GenBank/DDBJ whole genome shotgun (WGS) entry which is preliminary data.</text>
</comment>
<sequence>MASAEQGAAPEGARAGRSRPPRRADDATNEDASVDGDSHGTTRRDFLRYGGVAGAAAVVGGGAAAAIGASVGHTAGVEEGAAGVQPLPPPPPARSTPGFDHLVVVMGENRSFDNLLGWLYDADDLPDGATFEGLAFGEHANTAPDGSRVAAHVYTGATDAIMRRPDPDPGEEYPHVNTQLFGTIRPAANATAELDDMQAPYNAPDAGARPDMDGFVLDYANHTEHRRRAAEQRDIEQIMGSFSPEMLPVLSTLAKGFAVYDAWHCAVPSQTFCNRSFFHASTSHGFVTNRGDGGYRKWLDADASPTIFNRLEDAGLDWRIYFDDLQLVSMTGIIHAPALEKHWRTDHFAPMSQFWSDVADGKLPPYSFVEPRMIYDHNDFHPPVGVLRESDVDGDEVTDGAISDVRAGEALVHSIYSAVRSSASKTGSNAMNTMLLVTFDEHGGTYDHVPPPATVPPSSDDGEGEMGFTFDRLGCRVPAIAISAYTPAGTIIHDAMHHGSVVATLCALHGLDPLTDRDDGAPELGNAVTLDAPRHPLTWPETTPQYTPPNPEAEPLHPGDARRSAPLSPPAKGLLGLLIAKYGDGEAEPQTYGEAYELLQKYGVGLFGAPR</sequence>
<accession>A0ABP5FEU8</accession>
<dbReference type="InterPro" id="IPR017850">
    <property type="entry name" value="Alkaline_phosphatase_core_sf"/>
</dbReference>
<dbReference type="PROSITE" id="PS51318">
    <property type="entry name" value="TAT"/>
    <property type="match status" value="1"/>
</dbReference>
<dbReference type="InterPro" id="IPR006311">
    <property type="entry name" value="TAT_signal"/>
</dbReference>
<dbReference type="PANTHER" id="PTHR31956">
    <property type="entry name" value="NON-SPECIFIC PHOSPHOLIPASE C4-RELATED"/>
    <property type="match status" value="1"/>
</dbReference>
<keyword evidence="6" id="KW-0843">Virulence</keyword>
<evidence type="ECO:0000256" key="3">
    <source>
        <dbReference type="ARBA" id="ARBA00012018"/>
    </source>
</evidence>
<organism evidence="9 10">
    <name type="scientific">Agromyces tropicus</name>
    <dbReference type="NCBI Taxonomy" id="555371"/>
    <lineage>
        <taxon>Bacteria</taxon>
        <taxon>Bacillati</taxon>
        <taxon>Actinomycetota</taxon>
        <taxon>Actinomycetes</taxon>
        <taxon>Micrococcales</taxon>
        <taxon>Microbacteriaceae</taxon>
        <taxon>Agromyces</taxon>
    </lineage>
</organism>
<keyword evidence="5" id="KW-0378">Hydrolase</keyword>
<evidence type="ECO:0000256" key="6">
    <source>
        <dbReference type="ARBA" id="ARBA00023026"/>
    </source>
</evidence>
<proteinExistence type="inferred from homology"/>
<reference evidence="10" key="1">
    <citation type="journal article" date="2019" name="Int. J. Syst. Evol. Microbiol.">
        <title>The Global Catalogue of Microorganisms (GCM) 10K type strain sequencing project: providing services to taxonomists for standard genome sequencing and annotation.</title>
        <authorList>
            <consortium name="The Broad Institute Genomics Platform"/>
            <consortium name="The Broad Institute Genome Sequencing Center for Infectious Disease"/>
            <person name="Wu L."/>
            <person name="Ma J."/>
        </authorList>
    </citation>
    <scope>NUCLEOTIDE SEQUENCE [LARGE SCALE GENOMIC DNA]</scope>
    <source>
        <strain evidence="10">JCM 15672</strain>
    </source>
</reference>
<evidence type="ECO:0000256" key="8">
    <source>
        <dbReference type="SAM" id="MobiDB-lite"/>
    </source>
</evidence>
<dbReference type="InterPro" id="IPR007312">
    <property type="entry name" value="Phosphoesterase"/>
</dbReference>